<keyword evidence="1" id="KW-0812">Transmembrane</keyword>
<keyword evidence="1" id="KW-1133">Transmembrane helix</keyword>
<feature type="transmembrane region" description="Helical" evidence="1">
    <location>
        <begin position="20"/>
        <end position="52"/>
    </location>
</feature>
<comment type="caution">
    <text evidence="2">The sequence shown here is derived from an EMBL/GenBank/DDBJ whole genome shotgun (WGS) entry which is preliminary data.</text>
</comment>
<organism evidence="2 3">
    <name type="scientific">Caulobacter hibisci</name>
    <dbReference type="NCBI Taxonomy" id="2035993"/>
    <lineage>
        <taxon>Bacteria</taxon>
        <taxon>Pseudomonadati</taxon>
        <taxon>Pseudomonadota</taxon>
        <taxon>Alphaproteobacteria</taxon>
        <taxon>Caulobacterales</taxon>
        <taxon>Caulobacteraceae</taxon>
        <taxon>Caulobacter</taxon>
    </lineage>
</organism>
<keyword evidence="1" id="KW-0472">Membrane</keyword>
<protein>
    <submittedName>
        <fullName evidence="2">Uncharacterized protein</fullName>
    </submittedName>
</protein>
<gene>
    <name evidence="2" type="ORF">I4Q42_15300</name>
</gene>
<reference evidence="2 3" key="1">
    <citation type="submission" date="2020-11" db="EMBL/GenBank/DDBJ databases">
        <title>genome sequence of strain KACC 18849.</title>
        <authorList>
            <person name="Gao J."/>
            <person name="Zhang X."/>
        </authorList>
    </citation>
    <scope>NUCLEOTIDE SEQUENCE [LARGE SCALE GENOMIC DNA]</scope>
    <source>
        <strain evidence="2 3">KACC 18849</strain>
    </source>
</reference>
<evidence type="ECO:0000313" key="2">
    <source>
        <dbReference type="EMBL" id="MBI1685036.1"/>
    </source>
</evidence>
<accession>A0ABS0T0I5</accession>
<evidence type="ECO:0000313" key="3">
    <source>
        <dbReference type="Proteomes" id="UP000639859"/>
    </source>
</evidence>
<evidence type="ECO:0000256" key="1">
    <source>
        <dbReference type="SAM" id="Phobius"/>
    </source>
</evidence>
<sequence length="68" mass="7115">MPDPRTAESPNTPLESRPSVAILSALQLGLVVLVWLLAIIPVGLAVAAVAVVRVSAMVWRAISSRAGR</sequence>
<dbReference type="RefSeq" id="WP_198576946.1">
    <property type="nucleotide sequence ID" value="NZ_JADWOX010000010.1"/>
</dbReference>
<dbReference type="Proteomes" id="UP000639859">
    <property type="component" value="Unassembled WGS sequence"/>
</dbReference>
<keyword evidence="3" id="KW-1185">Reference proteome</keyword>
<proteinExistence type="predicted"/>
<dbReference type="EMBL" id="JADWOX010000010">
    <property type="protein sequence ID" value="MBI1685036.1"/>
    <property type="molecule type" value="Genomic_DNA"/>
</dbReference>
<name>A0ABS0T0I5_9CAUL</name>